<organism evidence="1 2">
    <name type="scientific">Paractinoplanes ovalisporus</name>
    <dbReference type="NCBI Taxonomy" id="2810368"/>
    <lineage>
        <taxon>Bacteria</taxon>
        <taxon>Bacillati</taxon>
        <taxon>Actinomycetota</taxon>
        <taxon>Actinomycetes</taxon>
        <taxon>Micromonosporales</taxon>
        <taxon>Micromonosporaceae</taxon>
        <taxon>Paractinoplanes</taxon>
    </lineage>
</organism>
<protein>
    <submittedName>
        <fullName evidence="1">Uncharacterized protein</fullName>
    </submittedName>
</protein>
<evidence type="ECO:0000313" key="1">
    <source>
        <dbReference type="EMBL" id="MBM2614261.1"/>
    </source>
</evidence>
<dbReference type="RefSeq" id="WP_203374168.1">
    <property type="nucleotide sequence ID" value="NZ_JAENHP010000001.1"/>
</dbReference>
<gene>
    <name evidence="1" type="ORF">JIG36_01665</name>
</gene>
<sequence>MTVRHVGGGLTVRSRRRLRIPAPDHGGTALTSIAALLAICLTALFTARPGAWASAADGPCPARSSEVATTAGHTLRVRAEPGASTLLHLCAGTSIGPVRAWLVTTGRSPAAVQRLGERLALAAAPLRPGQRSPVSVDAVLESGAVVHFGTLVTVPSMHP</sequence>
<accession>A0ABS2A340</accession>
<dbReference type="Proteomes" id="UP000632138">
    <property type="component" value="Unassembled WGS sequence"/>
</dbReference>
<name>A0ABS2A340_9ACTN</name>
<comment type="caution">
    <text evidence="1">The sequence shown here is derived from an EMBL/GenBank/DDBJ whole genome shotgun (WGS) entry which is preliminary data.</text>
</comment>
<dbReference type="EMBL" id="JAENHP010000001">
    <property type="protein sequence ID" value="MBM2614261.1"/>
    <property type="molecule type" value="Genomic_DNA"/>
</dbReference>
<keyword evidence="2" id="KW-1185">Reference proteome</keyword>
<proteinExistence type="predicted"/>
<evidence type="ECO:0000313" key="2">
    <source>
        <dbReference type="Proteomes" id="UP000632138"/>
    </source>
</evidence>
<reference evidence="1 2" key="1">
    <citation type="submission" date="2021-01" db="EMBL/GenBank/DDBJ databases">
        <title>Actinoplanes sp. nov. LDG1-06 isolated from lichen.</title>
        <authorList>
            <person name="Saeng-In P."/>
            <person name="Phongsopitanun W."/>
            <person name="Kanchanasin P."/>
            <person name="Yuki M."/>
            <person name="Kudo T."/>
            <person name="Ohkuma M."/>
            <person name="Tanasupawat S."/>
        </authorList>
    </citation>
    <scope>NUCLEOTIDE SEQUENCE [LARGE SCALE GENOMIC DNA]</scope>
    <source>
        <strain evidence="1 2">LDG1-06</strain>
    </source>
</reference>